<proteinExistence type="predicted"/>
<reference evidence="5" key="1">
    <citation type="submission" date="2022-06" db="EMBL/GenBank/DDBJ databases">
        <title>Vallitalea longa sp. nov., an anaerobic bacterium isolated from marine sediment.</title>
        <authorList>
            <person name="Hirano S."/>
            <person name="Terahara T."/>
            <person name="Mori K."/>
            <person name="Hamada M."/>
            <person name="Matsumoto R."/>
            <person name="Kobayashi T."/>
        </authorList>
    </citation>
    <scope>NUCLEOTIDE SEQUENCE</scope>
    <source>
        <strain evidence="5">SH18-1</strain>
    </source>
</reference>
<dbReference type="Pfam" id="PF26011">
    <property type="entry name" value="Beta-barrel_RND_rel"/>
    <property type="match status" value="1"/>
</dbReference>
<dbReference type="RefSeq" id="WP_281813576.1">
    <property type="nucleotide sequence ID" value="NZ_BRLB01000002.1"/>
</dbReference>
<feature type="domain" description="RND related barrel-sandwich hybrid" evidence="4">
    <location>
        <begin position="106"/>
        <end position="290"/>
    </location>
</feature>
<accession>A0A9W5Y8J4</accession>
<evidence type="ECO:0000256" key="1">
    <source>
        <dbReference type="SAM" id="MobiDB-lite"/>
    </source>
</evidence>
<name>A0A9W5Y8J4_9FIRM</name>
<organism evidence="5 6">
    <name type="scientific">Vallitalea longa</name>
    <dbReference type="NCBI Taxonomy" id="2936439"/>
    <lineage>
        <taxon>Bacteria</taxon>
        <taxon>Bacillati</taxon>
        <taxon>Bacillota</taxon>
        <taxon>Clostridia</taxon>
        <taxon>Lachnospirales</taxon>
        <taxon>Vallitaleaceae</taxon>
        <taxon>Vallitalea</taxon>
    </lineage>
</organism>
<keyword evidence="2" id="KW-1133">Transmembrane helix</keyword>
<keyword evidence="6" id="KW-1185">Reference proteome</keyword>
<keyword evidence="2" id="KW-0472">Membrane</keyword>
<evidence type="ECO:0008006" key="7">
    <source>
        <dbReference type="Google" id="ProtNLM"/>
    </source>
</evidence>
<keyword evidence="2" id="KW-0812">Transmembrane</keyword>
<feature type="domain" description="RND related beta-barrel" evidence="3">
    <location>
        <begin position="294"/>
        <end position="365"/>
    </location>
</feature>
<dbReference type="AlphaFoldDB" id="A0A9W5Y8J4"/>
<feature type="compositionally biased region" description="Basic residues" evidence="1">
    <location>
        <begin position="31"/>
        <end position="50"/>
    </location>
</feature>
<dbReference type="EMBL" id="BRLB01000002">
    <property type="protein sequence ID" value="GKX28797.1"/>
    <property type="molecule type" value="Genomic_DNA"/>
</dbReference>
<evidence type="ECO:0000313" key="6">
    <source>
        <dbReference type="Proteomes" id="UP001144256"/>
    </source>
</evidence>
<gene>
    <name evidence="5" type="ORF">SH1V18_12770</name>
</gene>
<protein>
    <recommendedName>
        <fullName evidence="7">Membrane fusion protein</fullName>
    </recommendedName>
</protein>
<feature type="region of interest" description="Disordered" evidence="1">
    <location>
        <begin position="1"/>
        <end position="50"/>
    </location>
</feature>
<evidence type="ECO:0000313" key="5">
    <source>
        <dbReference type="EMBL" id="GKX28797.1"/>
    </source>
</evidence>
<dbReference type="InterPro" id="IPR058729">
    <property type="entry name" value="Beta-barrel_RND-rel"/>
</dbReference>
<dbReference type="Pfam" id="PF26018">
    <property type="entry name" value="BSH_RND_rel"/>
    <property type="match status" value="1"/>
</dbReference>
<feature type="transmembrane region" description="Helical" evidence="2">
    <location>
        <begin position="54"/>
        <end position="77"/>
    </location>
</feature>
<dbReference type="InterPro" id="IPR058709">
    <property type="entry name" value="BSH_RND-rel"/>
</dbReference>
<sequence>MDQRKRRKTIQNNRTNNRQPNRTSNRQSTRTNKRQPTRTSKRQPKRKTPKNKGLGIGTFVYFIIFFYLAYNIISFLVSNDVNYISAEKGSIYSISKIFDGIILRDETVIKSSSKGIPSFYVPEGDKIDTDSIVCMVDSNGDFTSAIKENLNYINDKIAYANNCNSHDSIKTDLYTYTMNYNENSFNSIYDFKNSLNETLSTINQSQYVNNQMDLDTLRNKQLLESQINNNISLVKSIKSGVISYKIDGYEDFKIDTIDLKALFDYKAPEEIYTYKQENVEEGSPLFKIVNNDKWYIACEMDDNLTEFIQDKDSIAINIIDKDIDVVTKIYDIMEKGNKEYVILEIDRYFNLLSQRNISFQVVYKQYEGIKIPTTAITEKEFLKIPKSCIAKKGNNQGILKKVYGEDYVGGETVEFIKIGLNYTEGDNYYIPVSEEGVQLNDIIVNSSNEDYRITETKDLKGVYVINKGYTSFKLIDELYAEDRYIIVDSTTPYGIRIYDRVIADSTTIKEDVIVF</sequence>
<evidence type="ECO:0000259" key="4">
    <source>
        <dbReference type="Pfam" id="PF26018"/>
    </source>
</evidence>
<comment type="caution">
    <text evidence="5">The sequence shown here is derived from an EMBL/GenBank/DDBJ whole genome shotgun (WGS) entry which is preliminary data.</text>
</comment>
<dbReference type="Proteomes" id="UP001144256">
    <property type="component" value="Unassembled WGS sequence"/>
</dbReference>
<evidence type="ECO:0000256" key="2">
    <source>
        <dbReference type="SAM" id="Phobius"/>
    </source>
</evidence>
<evidence type="ECO:0000259" key="3">
    <source>
        <dbReference type="Pfam" id="PF26011"/>
    </source>
</evidence>
<feature type="compositionally biased region" description="Low complexity" evidence="1">
    <location>
        <begin position="10"/>
        <end position="28"/>
    </location>
</feature>